<dbReference type="KEGG" id="pvv:PVVCY_0300040"/>
<dbReference type="AlphaFoldDB" id="A0A449BMT4"/>
<feature type="compositionally biased region" description="Polar residues" evidence="1">
    <location>
        <begin position="429"/>
        <end position="440"/>
    </location>
</feature>
<dbReference type="GeneID" id="19963174"/>
<feature type="compositionally biased region" description="Low complexity" evidence="1">
    <location>
        <begin position="465"/>
        <end position="478"/>
    </location>
</feature>
<evidence type="ECO:0000256" key="1">
    <source>
        <dbReference type="SAM" id="MobiDB-lite"/>
    </source>
</evidence>
<feature type="compositionally biased region" description="Pro residues" evidence="1">
    <location>
        <begin position="270"/>
        <end position="285"/>
    </location>
</feature>
<evidence type="ECO:0000256" key="2">
    <source>
        <dbReference type="SAM" id="Phobius"/>
    </source>
</evidence>
<name>A0A449BMT4_PLAVN</name>
<feature type="compositionally biased region" description="Basic and acidic residues" evidence="1">
    <location>
        <begin position="302"/>
        <end position="314"/>
    </location>
</feature>
<keyword evidence="2" id="KW-1133">Transmembrane helix</keyword>
<keyword evidence="2" id="KW-0472">Membrane</keyword>
<evidence type="ECO:0000313" key="4">
    <source>
        <dbReference type="Proteomes" id="UP000290582"/>
    </source>
</evidence>
<proteinExistence type="predicted"/>
<keyword evidence="2" id="KW-0812">Transmembrane</keyword>
<dbReference type="Pfam" id="PF06022">
    <property type="entry name" value="Cir_Bir_Yir"/>
    <property type="match status" value="1"/>
</dbReference>
<feature type="compositionally biased region" description="Low complexity" evidence="1">
    <location>
        <begin position="331"/>
        <end position="346"/>
    </location>
</feature>
<evidence type="ECO:0000313" key="3">
    <source>
        <dbReference type="EMBL" id="VEV54733.1"/>
    </source>
</evidence>
<sequence>MGVKELCKLFLDADNIINGEIEGNLTMWDIIKDPEFKKYCDNKTCRKKKEKIGGLSGYLFTKARVLETSVVETPGLYDEFFLMWLSDKLYNILKDKPNINVITLNEAYNKYLKKHIVESNHLDLLGKVKGLGEANLKHMKEFYKLLNEICKVIAYYNPKDRNTDKLINYSTNCSNQYKSLYKSVPKCYSYLHLLDNLKKTYYSFIDFVINKNDKKQKLARNLKTLTISKRKDDYFAKGFTTFDFNSSECKPKKPKKPDPPKQKGGQPKVEPSPVPPVNPAAPPPQNGSSSQTPQTGGSTKQIEPKNSKNNKENKGGASGNKVSQSGGNGSPGDRSSDSTSSTSGGSFDLFSPFREFLLNGTEIYNKAFQFIKETQEMLNDAKDQISNAYDNAMNKLKGAYSVSSSYFIDIISNISIQFNQVVTPPKPGNSGNSISQNNDQSQKDGGPSLPSTKDPLANHPPVTPPSTSQLSQTSSSLQPITQNPAKVNQINHKTDLQLVKSLSSKLNLKKPCSIFPTTWNGSEDCKPEIEFMNTTLVCCTSKQCSLTGISVTLILIPIILSIVYKYLSREWTKKSEKKTMKRVIKLVDGNRKTQIIISSSDRNKDLKPVINSAGRKKDPLLNIYKLMQADPIPFINLFFLLIFFVYKRKKNFLEL</sequence>
<gene>
    <name evidence="3" type="ORF">PVVCY_0300040</name>
</gene>
<feature type="region of interest" description="Disordered" evidence="1">
    <location>
        <begin position="422"/>
        <end position="478"/>
    </location>
</feature>
<dbReference type="EMBL" id="LR215059">
    <property type="protein sequence ID" value="VEV54733.1"/>
    <property type="molecule type" value="Genomic_DNA"/>
</dbReference>
<feature type="compositionally biased region" description="Low complexity" evidence="1">
    <location>
        <begin position="286"/>
        <end position="299"/>
    </location>
</feature>
<dbReference type="InterPro" id="IPR006477">
    <property type="entry name" value="Yir_bir_cir"/>
</dbReference>
<dbReference type="Proteomes" id="UP000290582">
    <property type="component" value="Chromosome PVVCY_03"/>
</dbReference>
<feature type="region of interest" description="Disordered" evidence="1">
    <location>
        <begin position="246"/>
        <end position="346"/>
    </location>
</feature>
<accession>A0A449BMT4</accession>
<dbReference type="VEuPathDB" id="PlasmoDB:PVVCY_0300040"/>
<feature type="transmembrane region" description="Helical" evidence="2">
    <location>
        <begin position="546"/>
        <end position="567"/>
    </location>
</feature>
<organism evidence="3 4">
    <name type="scientific">Plasmodium vinckei vinckei</name>
    <dbReference type="NCBI Taxonomy" id="54757"/>
    <lineage>
        <taxon>Eukaryota</taxon>
        <taxon>Sar</taxon>
        <taxon>Alveolata</taxon>
        <taxon>Apicomplexa</taxon>
        <taxon>Aconoidasida</taxon>
        <taxon>Haemosporida</taxon>
        <taxon>Plasmodiidae</taxon>
        <taxon>Plasmodium</taxon>
        <taxon>Plasmodium (Vinckeia)</taxon>
    </lineage>
</organism>
<protein>
    <submittedName>
        <fullName evidence="3">PIR protein CIR protein</fullName>
    </submittedName>
</protein>
<reference evidence="3 4" key="1">
    <citation type="submission" date="2019-01" db="EMBL/GenBank/DDBJ databases">
        <authorList>
            <person name="Ramaprasad A."/>
        </authorList>
    </citation>
    <scope>NUCLEOTIDE SEQUENCE [LARGE SCALE GENOMIC DNA]</scope>
</reference>
<dbReference type="OrthoDB" id="10422577at2759"/>
<feature type="transmembrane region" description="Helical" evidence="2">
    <location>
        <begin position="626"/>
        <end position="646"/>
    </location>
</feature>
<dbReference type="RefSeq" id="XP_008626825.2">
    <property type="nucleotide sequence ID" value="XM_008628603.2"/>
</dbReference>